<dbReference type="Proteomes" id="UP001596116">
    <property type="component" value="Unassembled WGS sequence"/>
</dbReference>
<evidence type="ECO:0000259" key="5">
    <source>
        <dbReference type="Pfam" id="PF04542"/>
    </source>
</evidence>
<dbReference type="SUPFAM" id="SSF88659">
    <property type="entry name" value="Sigma3 and sigma4 domains of RNA polymerase sigma factors"/>
    <property type="match status" value="1"/>
</dbReference>
<organism evidence="7 8">
    <name type="scientific">Hyphococcus aureus</name>
    <dbReference type="NCBI Taxonomy" id="2666033"/>
    <lineage>
        <taxon>Bacteria</taxon>
        <taxon>Pseudomonadati</taxon>
        <taxon>Pseudomonadota</taxon>
        <taxon>Alphaproteobacteria</taxon>
        <taxon>Parvularculales</taxon>
        <taxon>Parvularculaceae</taxon>
        <taxon>Hyphococcus</taxon>
    </lineage>
</organism>
<dbReference type="InterPro" id="IPR013249">
    <property type="entry name" value="RNA_pol_sigma70_r4_t2"/>
</dbReference>
<dbReference type="Gene3D" id="1.10.10.10">
    <property type="entry name" value="Winged helix-like DNA-binding domain superfamily/Winged helix DNA-binding domain"/>
    <property type="match status" value="1"/>
</dbReference>
<accession>A0ABW1KYC8</accession>
<dbReference type="Pfam" id="PF04542">
    <property type="entry name" value="Sigma70_r2"/>
    <property type="match status" value="1"/>
</dbReference>
<proteinExistence type="inferred from homology"/>
<gene>
    <name evidence="7" type="ORF">ACFMB1_08840</name>
</gene>
<dbReference type="InterPro" id="IPR013325">
    <property type="entry name" value="RNA_pol_sigma_r2"/>
</dbReference>
<evidence type="ECO:0000256" key="3">
    <source>
        <dbReference type="ARBA" id="ARBA00023082"/>
    </source>
</evidence>
<dbReference type="PANTHER" id="PTHR43133">
    <property type="entry name" value="RNA POLYMERASE ECF-TYPE SIGMA FACTO"/>
    <property type="match status" value="1"/>
</dbReference>
<protein>
    <submittedName>
        <fullName evidence="7">RNA polymerase sigma factor</fullName>
    </submittedName>
</protein>
<dbReference type="PANTHER" id="PTHR43133:SF63">
    <property type="entry name" value="RNA POLYMERASE SIGMA FACTOR FECI-RELATED"/>
    <property type="match status" value="1"/>
</dbReference>
<evidence type="ECO:0000256" key="1">
    <source>
        <dbReference type="ARBA" id="ARBA00010641"/>
    </source>
</evidence>
<dbReference type="InterPro" id="IPR039425">
    <property type="entry name" value="RNA_pol_sigma-70-like"/>
</dbReference>
<dbReference type="Gene3D" id="1.10.1740.10">
    <property type="match status" value="1"/>
</dbReference>
<dbReference type="Pfam" id="PF08281">
    <property type="entry name" value="Sigma70_r4_2"/>
    <property type="match status" value="1"/>
</dbReference>
<dbReference type="EMBL" id="JBHPON010000001">
    <property type="protein sequence ID" value="MFC6035646.1"/>
    <property type="molecule type" value="Genomic_DNA"/>
</dbReference>
<sequence>MNNETAIRRIFARYFRREEDVEDLTQEVFIKCFAAEMKTEILEPKAFLLRSAKNLAFSELKKKVRTTTDSIEDSGGSDVYMDEAGISAETQLDTRRKLAALSQAIASLPPNYRRAFWMRKIEDLKLAQIAARLDVSVSTAKKHVAEALLMCEAHLRKQGYEPGEFGAIPAVKSGRPSGDGAVYAIAGCVGGASESDSDA</sequence>
<dbReference type="InterPro" id="IPR007627">
    <property type="entry name" value="RNA_pol_sigma70_r2"/>
</dbReference>
<evidence type="ECO:0000259" key="6">
    <source>
        <dbReference type="Pfam" id="PF08281"/>
    </source>
</evidence>
<comment type="caution">
    <text evidence="7">The sequence shown here is derived from an EMBL/GenBank/DDBJ whole genome shotgun (WGS) entry which is preliminary data.</text>
</comment>
<keyword evidence="3" id="KW-0731">Sigma factor</keyword>
<evidence type="ECO:0000313" key="8">
    <source>
        <dbReference type="Proteomes" id="UP001596116"/>
    </source>
</evidence>
<dbReference type="InterPro" id="IPR014284">
    <property type="entry name" value="RNA_pol_sigma-70_dom"/>
</dbReference>
<reference evidence="7 8" key="1">
    <citation type="submission" date="2024-09" db="EMBL/GenBank/DDBJ databases">
        <authorList>
            <person name="Zhang Z.-H."/>
        </authorList>
    </citation>
    <scope>NUCLEOTIDE SEQUENCE [LARGE SCALE GENOMIC DNA]</scope>
    <source>
        <strain evidence="7 8">HHTR114</strain>
    </source>
</reference>
<dbReference type="RefSeq" id="WP_379878899.1">
    <property type="nucleotide sequence ID" value="NZ_JBHPON010000001.1"/>
</dbReference>
<dbReference type="NCBIfam" id="TIGR02937">
    <property type="entry name" value="sigma70-ECF"/>
    <property type="match status" value="1"/>
</dbReference>
<dbReference type="InterPro" id="IPR036388">
    <property type="entry name" value="WH-like_DNA-bd_sf"/>
</dbReference>
<feature type="domain" description="RNA polymerase sigma-70 region 2" evidence="5">
    <location>
        <begin position="4"/>
        <end position="65"/>
    </location>
</feature>
<comment type="similarity">
    <text evidence="1">Belongs to the sigma-70 factor family. ECF subfamily.</text>
</comment>
<evidence type="ECO:0000256" key="2">
    <source>
        <dbReference type="ARBA" id="ARBA00023015"/>
    </source>
</evidence>
<name>A0ABW1KYC8_9PROT</name>
<evidence type="ECO:0000313" key="7">
    <source>
        <dbReference type="EMBL" id="MFC6035646.1"/>
    </source>
</evidence>
<keyword evidence="8" id="KW-1185">Reference proteome</keyword>
<keyword evidence="2" id="KW-0805">Transcription regulation</keyword>
<keyword evidence="4" id="KW-0804">Transcription</keyword>
<dbReference type="InterPro" id="IPR013324">
    <property type="entry name" value="RNA_pol_sigma_r3/r4-like"/>
</dbReference>
<dbReference type="CDD" id="cd06171">
    <property type="entry name" value="Sigma70_r4"/>
    <property type="match status" value="1"/>
</dbReference>
<feature type="domain" description="RNA polymerase sigma factor 70 region 4 type 2" evidence="6">
    <location>
        <begin position="99"/>
        <end position="151"/>
    </location>
</feature>
<evidence type="ECO:0000256" key="4">
    <source>
        <dbReference type="ARBA" id="ARBA00023163"/>
    </source>
</evidence>
<dbReference type="SUPFAM" id="SSF88946">
    <property type="entry name" value="Sigma2 domain of RNA polymerase sigma factors"/>
    <property type="match status" value="1"/>
</dbReference>